<reference evidence="3 5" key="2">
    <citation type="submission" date="2019-11" db="EMBL/GenBank/DDBJ databases">
        <title>Epiphytic Pseudomonas syringae from cherry orchards.</title>
        <authorList>
            <person name="Hulin M.T."/>
        </authorList>
    </citation>
    <scope>NUCLEOTIDE SEQUENCE [LARGE SCALE GENOMIC DNA]</scope>
    <source>
        <strain evidence="3 5">PA-5-11C</strain>
    </source>
</reference>
<dbReference type="OrthoDB" id="7006877at2"/>
<evidence type="ECO:0000313" key="2">
    <source>
        <dbReference type="EMBL" id="AIB37599.1"/>
    </source>
</evidence>
<evidence type="ECO:0000313" key="5">
    <source>
        <dbReference type="Proteomes" id="UP000814078"/>
    </source>
</evidence>
<name>A0A1N7UNY1_9PSED</name>
<protein>
    <submittedName>
        <fullName evidence="2">Uncharacterized protein</fullName>
    </submittedName>
</protein>
<dbReference type="AlphaFoldDB" id="A0A1N7UNY1"/>
<feature type="signal peptide" evidence="1">
    <location>
        <begin position="1"/>
        <end position="23"/>
    </location>
</feature>
<organism evidence="2 4">
    <name type="scientific">Pseudomonas simiae</name>
    <dbReference type="NCBI Taxonomy" id="321846"/>
    <lineage>
        <taxon>Bacteria</taxon>
        <taxon>Pseudomonadati</taxon>
        <taxon>Pseudomonadota</taxon>
        <taxon>Gammaproteobacteria</taxon>
        <taxon>Pseudomonadales</taxon>
        <taxon>Pseudomonadaceae</taxon>
        <taxon>Pseudomonas</taxon>
    </lineage>
</organism>
<evidence type="ECO:0000313" key="4">
    <source>
        <dbReference type="Proteomes" id="UP000027308"/>
    </source>
</evidence>
<sequence>MERRLLMGASLAALYMLAAPAHALSTADVEPQTLKEYAVTLNAHASHFQWQQLWRATREHGFFNKNTPTYFTAPMAQVPDLVSTVLNKATTVTPFASTRATYRYDFADKVGLFNNVAVTALCVDVDWRTLHEGADVEDAHAMRSVSLLLAKPCP</sequence>
<proteinExistence type="predicted"/>
<gene>
    <name evidence="3" type="ORF">GIW13_07520</name>
    <name evidence="2" type="ORF">PS417_18850</name>
</gene>
<dbReference type="RefSeq" id="WP_010208993.1">
    <property type="nucleotide sequence ID" value="NZ_CP005975.1"/>
</dbReference>
<feature type="chain" id="PRO_5044564005" evidence="1">
    <location>
        <begin position="24"/>
        <end position="154"/>
    </location>
</feature>
<accession>A0A1N7UNY1</accession>
<reference evidence="2 4" key="1">
    <citation type="submission" date="2014-05" db="EMBL/GenBank/DDBJ databases">
        <title>Pseudomonas simiae WCS417.</title>
        <authorList>
            <person name="Berendsen R.L."/>
        </authorList>
    </citation>
    <scope>NUCLEOTIDE SEQUENCE [LARGE SCALE GENOMIC DNA]</scope>
    <source>
        <strain evidence="2 4">WCS417</strain>
    </source>
</reference>
<evidence type="ECO:0000313" key="3">
    <source>
        <dbReference type="EMBL" id="MCF5318131.1"/>
    </source>
</evidence>
<dbReference type="Proteomes" id="UP000814078">
    <property type="component" value="Unassembled WGS sequence"/>
</dbReference>
<dbReference type="Proteomes" id="UP000027308">
    <property type="component" value="Chromosome"/>
</dbReference>
<dbReference type="EMBL" id="WKCM01000009">
    <property type="protein sequence ID" value="MCF5318131.1"/>
    <property type="molecule type" value="Genomic_DNA"/>
</dbReference>
<dbReference type="EMBL" id="CP007637">
    <property type="protein sequence ID" value="AIB37599.1"/>
    <property type="molecule type" value="Genomic_DNA"/>
</dbReference>
<keyword evidence="5" id="KW-1185">Reference proteome</keyword>
<evidence type="ECO:0000256" key="1">
    <source>
        <dbReference type="SAM" id="SignalP"/>
    </source>
</evidence>
<keyword evidence="1" id="KW-0732">Signal</keyword>